<dbReference type="Proteomes" id="UP000195696">
    <property type="component" value="Unassembled WGS sequence"/>
</dbReference>
<protein>
    <submittedName>
        <fullName evidence="2">Uncharacterized protein</fullName>
    </submittedName>
</protein>
<evidence type="ECO:0000313" key="3">
    <source>
        <dbReference type="Proteomes" id="UP000195696"/>
    </source>
</evidence>
<feature type="compositionally biased region" description="Low complexity" evidence="1">
    <location>
        <begin position="1"/>
        <end position="19"/>
    </location>
</feature>
<proteinExistence type="predicted"/>
<evidence type="ECO:0000256" key="1">
    <source>
        <dbReference type="SAM" id="MobiDB-lite"/>
    </source>
</evidence>
<evidence type="ECO:0000313" key="2">
    <source>
        <dbReference type="EMBL" id="SCB71648.1"/>
    </source>
</evidence>
<gene>
    <name evidence="2" type="ORF">BWGO95_05906</name>
</gene>
<name>A0A1G4EUW2_BACMY</name>
<accession>A0A1G4EUW2</accession>
<dbReference type="AlphaFoldDB" id="A0A1G4EUW2"/>
<organism evidence="2 3">
    <name type="scientific">Bacillus mycoides</name>
    <dbReference type="NCBI Taxonomy" id="1405"/>
    <lineage>
        <taxon>Bacteria</taxon>
        <taxon>Bacillati</taxon>
        <taxon>Bacillota</taxon>
        <taxon>Bacilli</taxon>
        <taxon>Bacillales</taxon>
        <taxon>Bacillaceae</taxon>
        <taxon>Bacillus</taxon>
        <taxon>Bacillus cereus group</taxon>
    </lineage>
</organism>
<reference evidence="2 3" key="1">
    <citation type="submission" date="2016-08" db="EMBL/GenBank/DDBJ databases">
        <authorList>
            <person name="Seilhamer J.J."/>
        </authorList>
    </citation>
    <scope>NUCLEOTIDE SEQUENCE [LARGE SCALE GENOMIC DNA]</scope>
    <source>
        <strain evidence="2 3">SDA_GO95</strain>
    </source>
</reference>
<sequence>MQVLSDSSTGTGDSSTTGTQDCAVTGGEGNYIDSGSTNIQGVPVNWIVHECQIEMKVAGQRSVILNRTSTSVSGTINLSYVARVNLIILTKKTPSSRNVKGHSPVSGWGMNWLRTRDGMKSSKLFDICKVLLDNLS</sequence>
<feature type="region of interest" description="Disordered" evidence="1">
    <location>
        <begin position="1"/>
        <end position="24"/>
    </location>
</feature>
<dbReference type="EMBL" id="FMAK01000089">
    <property type="protein sequence ID" value="SCB71648.1"/>
    <property type="molecule type" value="Genomic_DNA"/>
</dbReference>